<evidence type="ECO:0000256" key="2">
    <source>
        <dbReference type="SAM" id="MobiDB-lite"/>
    </source>
</evidence>
<evidence type="ECO:0000256" key="1">
    <source>
        <dbReference type="ARBA" id="ARBA00022729"/>
    </source>
</evidence>
<evidence type="ECO:0000313" key="4">
    <source>
        <dbReference type="EMBL" id="KAF2172258.1"/>
    </source>
</evidence>
<feature type="compositionally biased region" description="Low complexity" evidence="2">
    <location>
        <begin position="1053"/>
        <end position="1071"/>
    </location>
</feature>
<dbReference type="InterPro" id="IPR037460">
    <property type="entry name" value="SEST-like"/>
</dbReference>
<sequence length="1608" mass="170445">MVLFTPLLYSLLAFLPVGSSFAVGTWLSPWLRTEAIAEPPDVEIMKLSGRSSPFPVPLTICCVGDSITAGVGSEGDNAGDSYRLYLYNMITQAGTSVNFVGKQTGMYQPTTTSGLEPATGNDPEPDNEAVGGYRIDQIITLLEQDNTITSQQPNVVLIHAGTNDNALQFVYQDGDQTCADGQCVGNAHATETYADAPNRLGNLIDYVLCHQPNAIVLVAILIQDYYNSTQGNLFNAEVPNVVAARYEKGYKVRVVDMSSVSPAFDQKVHPDNDGYQEMANRWYTAMLDIPSSWWTTNSNSKRADSSSTGPVQTCTRDAVSFSAALNGGVVAAGWHVSSDPGEPPSTPENTGNLTGWIPQWGDDGDIAIGSGYPGEECAWPILTEMVRVICCDSSSHTFMTDSTCIEGLTDYLWVNFSDASVRAWLNKGSSGGWVPVNNANRILWGTGNPDYVEFADLTGDKKVEYIVIDNGAFRVFQNDGPNGDVWTFGELVEAGSQITNVFGSGGVGLHYFADMNGDGLADLAVLNNNGVVDFYIQQGKIGTDGFSWTPCLNHAELTGLMALADIDGDGRADYASIADDGSMSGWLNTPGGTCDITWVAINGRGPDSLQFSKGAPSDAFRLADINGDGKADYLTVSNDTGQLNSYPNKGYFGTKDNPGIGGYGAAVRLADINGDGVDDYLSVDDATGVLAYVNGGQQGSSWSWTEQNNGQVIALGYSGASRSEIHFADMNGDGFADFLFIDSDTGAIHCYLNFGPDPQTGWNFTILDGDIAIGVGGQGAGVRMADIDGDGKADYIYLDDDGAARVWINADDTLRKWVPLNNGNVAALGVGANRDDVQFADVDGDGRADYIWVHPEDGSAEVWYNGGPTGPNGDALAWYPGGTIQQGVGYPGQNIRFARIGTSGRADYVALSDDGSFKAWLSSCSNVTGSSGRAGSAACSTNVPLPPSSGPEAPYTAAMGAGCITAPCTACFGPGCGGACGGQQCSTCSGAACGGCKGNDCNTCTGPDCDGCHGYECTVCSGSDCTASCQGSDCGSPSPTPSASPALPPNTTPSPATTAPPATTEPATTISGIVIQSNVPGTGRIVPVGRDNWIWAGLGDSYSAAPGAGNVIETPGVPTTCKQRDGSYVVQTGKMLERENTYFFYSCLGAKTPDVVNVQVPMLQEQPLLDFALLSIGGNNVGFSNVLRNCLLFTTTDEACNAAIDRTSQIIDDPGPDGLNQQLQSAWSAVSTRIRSWKPVIIQESYPSFFDIYDDDTWCDGQTLNVVMGTSEPKLTSDLRSRLNTLSTQMSTRLVSYVNAWNRAAHPGYARVLLSDYYGTGDTIYGTHRFCRYDVHDLDDSSIWIFKAYGYDVTTAGVQLQSTAGENATLTAQQVESTWDASTCAQDPQYDTWSDFMFGCEYALLLASGNVSSDTVFGLPEFLSKVFHPKSVAYTEIAEYTSDYTDRYIAPPAIATGSDSFIPQNSNGLLQCFPPGPSYNNDTTYVSSSAAKDAIEDFCGAALYNAAVANGAYGDFGGMRFQISVDDSLEDNCTALDPTNSYFYGLCGDAFEQMFACDPPPSGQDAAYQGGAFYKSCVTWSFMKCPTEGVSDCFTPPFPPIGPQGNAT</sequence>
<gene>
    <name evidence="4" type="ORF">M409DRAFT_17495</name>
</gene>
<dbReference type="InterPro" id="IPR001087">
    <property type="entry name" value="GDSL"/>
</dbReference>
<dbReference type="SUPFAM" id="SSF52266">
    <property type="entry name" value="SGNH hydrolase"/>
    <property type="match status" value="2"/>
</dbReference>
<protein>
    <submittedName>
        <fullName evidence="4">Carbohydrate esterase family 3 protein</fullName>
    </submittedName>
</protein>
<dbReference type="GO" id="GO:0006629">
    <property type="term" value="P:lipid metabolic process"/>
    <property type="evidence" value="ECO:0007669"/>
    <property type="project" value="TreeGrafter"/>
</dbReference>
<feature type="compositionally biased region" description="Pro residues" evidence="2">
    <location>
        <begin position="1040"/>
        <end position="1052"/>
    </location>
</feature>
<dbReference type="SUPFAM" id="SSF69318">
    <property type="entry name" value="Integrin alpha N-terminal domain"/>
    <property type="match status" value="2"/>
</dbReference>
<evidence type="ECO:0000313" key="5">
    <source>
        <dbReference type="Proteomes" id="UP000799537"/>
    </source>
</evidence>
<feature type="chain" id="PRO_5025490165" evidence="3">
    <location>
        <begin position="23"/>
        <end position="1608"/>
    </location>
</feature>
<dbReference type="Gene3D" id="3.40.50.1110">
    <property type="entry name" value="SGNH hydrolase"/>
    <property type="match status" value="2"/>
</dbReference>
<feature type="region of interest" description="Disordered" evidence="2">
    <location>
        <begin position="1040"/>
        <end position="1072"/>
    </location>
</feature>
<dbReference type="Pfam" id="PF13517">
    <property type="entry name" value="FG-GAP_3"/>
    <property type="match status" value="3"/>
</dbReference>
<dbReference type="Pfam" id="PF00657">
    <property type="entry name" value="Lipase_GDSL"/>
    <property type="match status" value="1"/>
</dbReference>
<dbReference type="PANTHER" id="PTHR37981:SF1">
    <property type="entry name" value="SGNH HYDROLASE-TYPE ESTERASE DOMAIN-CONTAINING PROTEIN"/>
    <property type="match status" value="1"/>
</dbReference>
<dbReference type="OrthoDB" id="21678at2759"/>
<dbReference type="EMBL" id="ML993581">
    <property type="protein sequence ID" value="KAF2172258.1"/>
    <property type="molecule type" value="Genomic_DNA"/>
</dbReference>
<dbReference type="RefSeq" id="XP_033673147.1">
    <property type="nucleotide sequence ID" value="XM_033804082.1"/>
</dbReference>
<keyword evidence="5" id="KW-1185">Reference proteome</keyword>
<accession>A0A6A6D1F9</accession>
<evidence type="ECO:0000256" key="3">
    <source>
        <dbReference type="SAM" id="SignalP"/>
    </source>
</evidence>
<proteinExistence type="predicted"/>
<dbReference type="InterPro" id="IPR013517">
    <property type="entry name" value="FG-GAP"/>
</dbReference>
<dbReference type="InterPro" id="IPR028994">
    <property type="entry name" value="Integrin_alpha_N"/>
</dbReference>
<name>A0A6A6D1F9_ZASCE</name>
<dbReference type="PANTHER" id="PTHR37981">
    <property type="entry name" value="LIPASE 2"/>
    <property type="match status" value="1"/>
</dbReference>
<dbReference type="InterPro" id="IPR036514">
    <property type="entry name" value="SGNH_hydro_sf"/>
</dbReference>
<feature type="signal peptide" evidence="3">
    <location>
        <begin position="1"/>
        <end position="22"/>
    </location>
</feature>
<dbReference type="Proteomes" id="UP000799537">
    <property type="component" value="Unassembled WGS sequence"/>
</dbReference>
<reference evidence="4" key="1">
    <citation type="journal article" date="2020" name="Stud. Mycol.">
        <title>101 Dothideomycetes genomes: a test case for predicting lifestyles and emergence of pathogens.</title>
        <authorList>
            <person name="Haridas S."/>
            <person name="Albert R."/>
            <person name="Binder M."/>
            <person name="Bloem J."/>
            <person name="Labutti K."/>
            <person name="Salamov A."/>
            <person name="Andreopoulos B."/>
            <person name="Baker S."/>
            <person name="Barry K."/>
            <person name="Bills G."/>
            <person name="Bluhm B."/>
            <person name="Cannon C."/>
            <person name="Castanera R."/>
            <person name="Culley D."/>
            <person name="Daum C."/>
            <person name="Ezra D."/>
            <person name="Gonzalez J."/>
            <person name="Henrissat B."/>
            <person name="Kuo A."/>
            <person name="Liang C."/>
            <person name="Lipzen A."/>
            <person name="Lutzoni F."/>
            <person name="Magnuson J."/>
            <person name="Mondo S."/>
            <person name="Nolan M."/>
            <person name="Ohm R."/>
            <person name="Pangilinan J."/>
            <person name="Park H.-J."/>
            <person name="Ramirez L."/>
            <person name="Alfaro M."/>
            <person name="Sun H."/>
            <person name="Tritt A."/>
            <person name="Yoshinaga Y."/>
            <person name="Zwiers L.-H."/>
            <person name="Turgeon B."/>
            <person name="Goodwin S."/>
            <person name="Spatafora J."/>
            <person name="Crous P."/>
            <person name="Grigoriev I."/>
        </authorList>
    </citation>
    <scope>NUCLEOTIDE SEQUENCE</scope>
    <source>
        <strain evidence="4">ATCC 36951</strain>
    </source>
</reference>
<organism evidence="4 5">
    <name type="scientific">Zasmidium cellare ATCC 36951</name>
    <dbReference type="NCBI Taxonomy" id="1080233"/>
    <lineage>
        <taxon>Eukaryota</taxon>
        <taxon>Fungi</taxon>
        <taxon>Dikarya</taxon>
        <taxon>Ascomycota</taxon>
        <taxon>Pezizomycotina</taxon>
        <taxon>Dothideomycetes</taxon>
        <taxon>Dothideomycetidae</taxon>
        <taxon>Mycosphaerellales</taxon>
        <taxon>Mycosphaerellaceae</taxon>
        <taxon>Zasmidium</taxon>
    </lineage>
</organism>
<dbReference type="GO" id="GO:0016788">
    <property type="term" value="F:hydrolase activity, acting on ester bonds"/>
    <property type="evidence" value="ECO:0007669"/>
    <property type="project" value="InterPro"/>
</dbReference>
<keyword evidence="1 3" id="KW-0732">Signal</keyword>
<dbReference type="GeneID" id="54557354"/>